<evidence type="ECO:0000313" key="16">
    <source>
        <dbReference type="Proteomes" id="UP000583929"/>
    </source>
</evidence>
<feature type="region of interest" description="Disordered" evidence="12">
    <location>
        <begin position="1300"/>
        <end position="1329"/>
    </location>
</feature>
<dbReference type="SMART" id="SM00184">
    <property type="entry name" value="RING"/>
    <property type="match status" value="1"/>
</dbReference>
<feature type="repeat" description="PPR" evidence="11">
    <location>
        <begin position="504"/>
        <end position="538"/>
    </location>
</feature>
<dbReference type="InterPro" id="IPR013083">
    <property type="entry name" value="Znf_RING/FYVE/PHD"/>
</dbReference>
<dbReference type="FunFam" id="3.30.40.10:FF:000022">
    <property type="entry name" value="E3 ubiquitin-protein ligase RING1-like"/>
    <property type="match status" value="1"/>
</dbReference>
<accession>A0A7J6G5A9</accession>
<keyword evidence="13" id="KW-0472">Membrane</keyword>
<dbReference type="FunFam" id="1.25.40.10:FF:000412">
    <property type="entry name" value="Putative pentatricopeptide repeat-containing protein"/>
    <property type="match status" value="1"/>
</dbReference>
<dbReference type="Pfam" id="PF14369">
    <property type="entry name" value="Zn_ribbon_19"/>
    <property type="match status" value="1"/>
</dbReference>
<sequence>MLCHSLTDRLQPWLRDYDRLQSSALILIYIQIGCSLIGSLGALYTGVLLINLAISLFALVAIESSSQSLGRTYAVLLLSSLLLDISWFFLFSHDICKIRSFSVVDRDALSHFIGNLRIGCYKPNHLVLAAVLKSCTALFAVGFGEALHGYVVKQGYVSCQFVFKGLLNMYAKCGKLDDCKRLFGLMTYRDPVVWNIVISGFSGSQRHSNEVMKLFCAFTRLGGEDKPNPITIATVLPVCARLGDVVAGKSLHCYVIKSGFESNNLVGNVLVSMYSKCGLVCYDAYAAFKRISQKDVISWNAMIAGFSDNGFMHDSVKLFSWMLKGPIEPNYVTIATILPAFAFLDKRVASLLGREIHCYVLQRTELVGDVFVCNSLVSFYLRLGKMKEAEYLFQQMKSRDLVSWNSIIAGYTSNGEWLKALDSFRRLLNSDSIKPDSVTIVSIIPACAHLRNTQIMKAIHGYIFRHLIIPDKDISVENAMINLYAKCNEVVVASQIFSLMSRRDLISWNTMLDAYAENKCCDEFLKLLAKMFSEGMRPDSITILTVIRYSINVSKIENIKESHGYSIRAGYFLDNIQPTVGNAILDAYAKCGNVEYASKVFKSLSDRTNLVSYNSMISSYVNCGSHDDAYMIFKKMSETDLTTWNLMVRVYAENDCPEQALYLFSELQAQGMRPDAISIMSLIPVCAQMASVHFVRQCHGYIVRCCFDDLHLTGALLDVYAKCGGIDSAYTIYQSNPKKDLVMFTAMIGGFAMHGMGKEALGIFSDMLDIGAKPDHVIITTVLSACSHAGLVSEGLEIFYSIENVHGMKPTMEQYACVIDLLARGGRVDEAFSFVNSMPFDANANIWGTLLGACKTHQKVDLGRIAADRLFELEADNIGNYVVMSNLYAAEARWDKVMEVRRLMRTRDVKKPAGCSWIEIEGTRNAFIAGDSSHPERSFIYSILGTLDQQLKNQFSYDLANANISSDKYGTFFIFSVKLTLSMQIIGFSVRLSSSLLWIQIYRLGVSHLDTTIPREADYDVRTSFLSPVTPAAARQSSGSDEVLGGSIYDPAYYSSLFEDGEENRVSVMLSMDRSFHSVDGQNHSISGSLSTSADASPLKLSLGRSIDALLVHDWILVIAGGQYKQPASAISSMNMTIRFFGLFLFCSSGVYSTAYSRLRGSRLCTEQLQFSLSNTKPSNPNWVSFHGDPQSLLGFLFSNSKFPFFRLLQTKMDESIVSRYWCHMCSQIVNPIMEMVEIKCPFCQSGFIEEMNNNEEGSDNPSQSSDLGSDRALSLWAPILLGMMGNPRRRRRFRAMDFDNEEDEDEDDDEMGLNSNPHHEGGDGDTELDRELESFIRRRRRSSANILQLLQGIRAGLASESQNSESLTERDERERVILINPFNQTLVVQSQNGNDNNQNPIGSLGDYFIGPGLDMLLQHLAENDPNRYGTPPAKKEAVEALPTVKIKESLSLLQCSVCLDDFEIGCEAKEMPCKHKFHKDCILPWLELHSSCPVCRFQIASDESKNGGNDNSVVVVGEEEEEGGEEEEEHNDGDGRNGSSSGRRFSLSWPFNLFSSSSSSTSSSNGNGGSNGGGGSGNGNGNGFQANEN</sequence>
<feature type="repeat" description="PPR" evidence="11">
    <location>
        <begin position="740"/>
        <end position="774"/>
    </location>
</feature>
<evidence type="ECO:0000256" key="7">
    <source>
        <dbReference type="ARBA" id="ARBA00022786"/>
    </source>
</evidence>
<dbReference type="InterPro" id="IPR011990">
    <property type="entry name" value="TPR-like_helical_dom_sf"/>
</dbReference>
<dbReference type="PROSITE" id="PS51375">
    <property type="entry name" value="PPR"/>
    <property type="match status" value="6"/>
</dbReference>
<keyword evidence="13" id="KW-0812">Transmembrane</keyword>
<feature type="repeat" description="PPR" evidence="11">
    <location>
        <begin position="295"/>
        <end position="329"/>
    </location>
</feature>
<feature type="compositionally biased region" description="Gly residues" evidence="12">
    <location>
        <begin position="1567"/>
        <end position="1583"/>
    </location>
</feature>
<evidence type="ECO:0000313" key="15">
    <source>
        <dbReference type="EMBL" id="KAF4378027.1"/>
    </source>
</evidence>
<gene>
    <name evidence="15" type="ORF">G4B88_004634</name>
</gene>
<evidence type="ECO:0000256" key="12">
    <source>
        <dbReference type="SAM" id="MobiDB-lite"/>
    </source>
</evidence>
<dbReference type="PROSITE" id="PS50089">
    <property type="entry name" value="ZF_RING_2"/>
    <property type="match status" value="1"/>
</dbReference>
<feature type="transmembrane region" description="Helical" evidence="13">
    <location>
        <begin position="44"/>
        <end position="62"/>
    </location>
</feature>
<feature type="transmembrane region" description="Helical" evidence="13">
    <location>
        <begin position="74"/>
        <end position="92"/>
    </location>
</feature>
<keyword evidence="16" id="KW-1185">Reference proteome</keyword>
<keyword evidence="3" id="KW-0808">Transferase</keyword>
<dbReference type="InterPro" id="IPR046848">
    <property type="entry name" value="E_motif"/>
</dbReference>
<dbReference type="FunFam" id="1.25.40.10:FF:000090">
    <property type="entry name" value="Pentatricopeptide repeat-containing protein, chloroplastic"/>
    <property type="match status" value="1"/>
</dbReference>
<dbReference type="GO" id="GO:0003729">
    <property type="term" value="F:mRNA binding"/>
    <property type="evidence" value="ECO:0007669"/>
    <property type="project" value="UniProtKB-ARBA"/>
</dbReference>
<feature type="repeat" description="PPR" evidence="11">
    <location>
        <begin position="640"/>
        <end position="674"/>
    </location>
</feature>
<evidence type="ECO:0000256" key="13">
    <source>
        <dbReference type="SAM" id="Phobius"/>
    </source>
</evidence>
<keyword evidence="5" id="KW-0677">Repeat</keyword>
<dbReference type="Proteomes" id="UP000583929">
    <property type="component" value="Unassembled WGS sequence"/>
</dbReference>
<reference evidence="15 16" key="1">
    <citation type="journal article" date="2020" name="bioRxiv">
        <title>Sequence and annotation of 42 cannabis genomes reveals extensive copy number variation in cannabinoid synthesis and pathogen resistance genes.</title>
        <authorList>
            <person name="Mckernan K.J."/>
            <person name="Helbert Y."/>
            <person name="Kane L.T."/>
            <person name="Ebling H."/>
            <person name="Zhang L."/>
            <person name="Liu B."/>
            <person name="Eaton Z."/>
            <person name="Mclaughlin S."/>
            <person name="Kingan S."/>
            <person name="Baybayan P."/>
            <person name="Concepcion G."/>
            <person name="Jordan M."/>
            <person name="Riva A."/>
            <person name="Barbazuk W."/>
            <person name="Harkins T."/>
        </authorList>
    </citation>
    <scope>NUCLEOTIDE SEQUENCE [LARGE SCALE GENOMIC DNA]</scope>
    <source>
        <strain evidence="16">cv. Jamaican Lion 4</strain>
        <tissue evidence="15">Leaf</tissue>
    </source>
</reference>
<comment type="catalytic activity">
    <reaction evidence="1">
        <text>S-ubiquitinyl-[E2 ubiquitin-conjugating enzyme]-L-cysteine + [acceptor protein]-L-lysine = [E2 ubiquitin-conjugating enzyme]-L-cysteine + N(6)-ubiquitinyl-[acceptor protein]-L-lysine.</text>
        <dbReference type="EC" id="2.3.2.27"/>
    </reaction>
</comment>
<dbReference type="FunFam" id="1.25.40.10:FF:000361">
    <property type="entry name" value="Pentatricopeptide repeat-containing protein chloroplastic"/>
    <property type="match status" value="1"/>
</dbReference>
<evidence type="ECO:0000256" key="8">
    <source>
        <dbReference type="ARBA" id="ARBA00022833"/>
    </source>
</evidence>
<keyword evidence="13" id="KW-1133">Transmembrane helix</keyword>
<evidence type="ECO:0000256" key="1">
    <source>
        <dbReference type="ARBA" id="ARBA00000900"/>
    </source>
</evidence>
<dbReference type="PANTHER" id="PTHR47926">
    <property type="entry name" value="PENTATRICOPEPTIDE REPEAT-CONTAINING PROTEIN"/>
    <property type="match status" value="1"/>
</dbReference>
<dbReference type="Gene3D" id="1.25.40.10">
    <property type="entry name" value="Tetratricopeptide repeat domain"/>
    <property type="match status" value="6"/>
</dbReference>
<comment type="similarity">
    <text evidence="9">Belongs to the PPR family. PCMP-E subfamily.</text>
</comment>
<evidence type="ECO:0000256" key="10">
    <source>
        <dbReference type="PROSITE-ProRule" id="PRU00175"/>
    </source>
</evidence>
<proteinExistence type="inferred from homology"/>
<dbReference type="GO" id="GO:0061630">
    <property type="term" value="F:ubiquitin protein ligase activity"/>
    <property type="evidence" value="ECO:0007669"/>
    <property type="project" value="UniProtKB-EC"/>
</dbReference>
<dbReference type="SUPFAM" id="SSF57850">
    <property type="entry name" value="RING/U-box"/>
    <property type="match status" value="1"/>
</dbReference>
<dbReference type="Pfam" id="PF13639">
    <property type="entry name" value="zf-RING_2"/>
    <property type="match status" value="1"/>
</dbReference>
<keyword evidence="7" id="KW-0833">Ubl conjugation pathway</keyword>
<keyword evidence="6 10" id="KW-0863">Zinc-finger</keyword>
<keyword evidence="4" id="KW-0479">Metal-binding</keyword>
<dbReference type="CDD" id="cd16667">
    <property type="entry name" value="RING-H2_RNF126-like"/>
    <property type="match status" value="1"/>
</dbReference>
<feature type="compositionally biased region" description="Acidic residues" evidence="12">
    <location>
        <begin position="1519"/>
        <end position="1532"/>
    </location>
</feature>
<feature type="repeat" description="PPR" evidence="11">
    <location>
        <begin position="369"/>
        <end position="403"/>
    </location>
</feature>
<evidence type="ECO:0000256" key="4">
    <source>
        <dbReference type="ARBA" id="ARBA00022723"/>
    </source>
</evidence>
<feature type="compositionally biased region" description="Low complexity" evidence="12">
    <location>
        <begin position="1556"/>
        <end position="1566"/>
    </location>
</feature>
<feature type="domain" description="RING-type" evidence="14">
    <location>
        <begin position="1456"/>
        <end position="1497"/>
    </location>
</feature>
<feature type="compositionally biased region" description="Acidic residues" evidence="12">
    <location>
        <begin position="1300"/>
        <end position="1312"/>
    </location>
</feature>
<dbReference type="Gene3D" id="3.30.40.10">
    <property type="entry name" value="Zinc/RING finger domain, C3HC4 (zinc finger)"/>
    <property type="match status" value="1"/>
</dbReference>
<name>A0A7J6G5A9_CANSA</name>
<protein>
    <recommendedName>
        <fullName evidence="2">RING-type E3 ubiquitin transferase</fullName>
        <ecNumber evidence="2">2.3.2.27</ecNumber>
    </recommendedName>
</protein>
<dbReference type="GO" id="GO:0009451">
    <property type="term" value="P:RNA modification"/>
    <property type="evidence" value="ECO:0007669"/>
    <property type="project" value="InterPro"/>
</dbReference>
<evidence type="ECO:0000256" key="3">
    <source>
        <dbReference type="ARBA" id="ARBA00022679"/>
    </source>
</evidence>
<evidence type="ECO:0000256" key="9">
    <source>
        <dbReference type="ARBA" id="ARBA00061659"/>
    </source>
</evidence>
<dbReference type="EMBL" id="JAATIQ010000140">
    <property type="protein sequence ID" value="KAF4378027.1"/>
    <property type="molecule type" value="Genomic_DNA"/>
</dbReference>
<evidence type="ECO:0000256" key="11">
    <source>
        <dbReference type="PROSITE-ProRule" id="PRU00708"/>
    </source>
</evidence>
<feature type="repeat" description="PPR" evidence="11">
    <location>
        <begin position="609"/>
        <end position="639"/>
    </location>
</feature>
<comment type="caution">
    <text evidence="15">The sequence shown here is derived from an EMBL/GenBank/DDBJ whole genome shotgun (WGS) entry which is preliminary data.</text>
</comment>
<dbReference type="Pfam" id="PF13041">
    <property type="entry name" value="PPR_2"/>
    <property type="match status" value="1"/>
</dbReference>
<dbReference type="PANTHER" id="PTHR47926:SF481">
    <property type="entry name" value="TETRATRICOPEPTIDE-LIKE HELICAL DOMAIN SUPERFAMILY"/>
    <property type="match status" value="1"/>
</dbReference>
<dbReference type="GO" id="GO:0005737">
    <property type="term" value="C:cytoplasm"/>
    <property type="evidence" value="ECO:0007669"/>
    <property type="project" value="UniProtKB-ARBA"/>
</dbReference>
<dbReference type="InterPro" id="IPR002885">
    <property type="entry name" value="PPR_rpt"/>
</dbReference>
<dbReference type="NCBIfam" id="TIGR00756">
    <property type="entry name" value="PPR"/>
    <property type="match status" value="5"/>
</dbReference>
<dbReference type="InterPro" id="IPR001841">
    <property type="entry name" value="Znf_RING"/>
</dbReference>
<keyword evidence="8" id="KW-0862">Zinc</keyword>
<dbReference type="InterPro" id="IPR046960">
    <property type="entry name" value="PPR_At4g14850-like_plant"/>
</dbReference>
<dbReference type="EC" id="2.3.2.27" evidence="2"/>
<dbReference type="FunFam" id="1.25.40.10:FF:000073">
    <property type="entry name" value="Pentatricopeptide repeat-containing protein chloroplastic"/>
    <property type="match status" value="1"/>
</dbReference>
<feature type="compositionally biased region" description="Basic and acidic residues" evidence="12">
    <location>
        <begin position="1318"/>
        <end position="1329"/>
    </location>
</feature>
<evidence type="ECO:0000256" key="5">
    <source>
        <dbReference type="ARBA" id="ARBA00022737"/>
    </source>
</evidence>
<dbReference type="Pfam" id="PF01535">
    <property type="entry name" value="PPR"/>
    <property type="match status" value="11"/>
</dbReference>
<feature type="region of interest" description="Disordered" evidence="12">
    <location>
        <begin position="1519"/>
        <end position="1590"/>
    </location>
</feature>
<dbReference type="Pfam" id="PF20431">
    <property type="entry name" value="E_motif"/>
    <property type="match status" value="1"/>
</dbReference>
<evidence type="ECO:0000259" key="14">
    <source>
        <dbReference type="PROSITE" id="PS50089"/>
    </source>
</evidence>
<dbReference type="GO" id="GO:0008270">
    <property type="term" value="F:zinc ion binding"/>
    <property type="evidence" value="ECO:0007669"/>
    <property type="project" value="UniProtKB-KW"/>
</dbReference>
<organism evidence="15 16">
    <name type="scientific">Cannabis sativa</name>
    <name type="common">Hemp</name>
    <name type="synonym">Marijuana</name>
    <dbReference type="NCBI Taxonomy" id="3483"/>
    <lineage>
        <taxon>Eukaryota</taxon>
        <taxon>Viridiplantae</taxon>
        <taxon>Streptophyta</taxon>
        <taxon>Embryophyta</taxon>
        <taxon>Tracheophyta</taxon>
        <taxon>Spermatophyta</taxon>
        <taxon>Magnoliopsida</taxon>
        <taxon>eudicotyledons</taxon>
        <taxon>Gunneridae</taxon>
        <taxon>Pentapetalae</taxon>
        <taxon>rosids</taxon>
        <taxon>fabids</taxon>
        <taxon>Rosales</taxon>
        <taxon>Cannabaceae</taxon>
        <taxon>Cannabis</taxon>
    </lineage>
</organism>
<dbReference type="InterPro" id="IPR039525">
    <property type="entry name" value="RNF126-like_zinc-ribbon"/>
</dbReference>
<evidence type="ECO:0000256" key="2">
    <source>
        <dbReference type="ARBA" id="ARBA00012483"/>
    </source>
</evidence>
<evidence type="ECO:0000256" key="6">
    <source>
        <dbReference type="ARBA" id="ARBA00022771"/>
    </source>
</evidence>